<sequence length="558" mass="62301">MSTPPNTREHDGFVVIGQEIMHEMKQHDDDPTSTTTQVINDNNVIMDKEMNIIGSNDSKQQPSSSKEEPPSPTEPPFIDTIIDRDNVTVAAVALRNNMDIDEFLYANPHYSLLDIIDKGTRVKIKNPKHFEQKQRRDARMREIWRKQEEEERLKELKAAAEKNSPEATSSQHNSETVHKHHHLNPKRLSQSAIHIAGDVVDSVGHTVGSVASGVGTVTKTSTSMVGSVASSVGNTALNIAGGVGSVATSVVGGEITSPELSTGTTRRRANSEVGDYISMIPFTGDFIFQGRVPTPTTSPSTSPKVAHHIPTPSEEFVPPSLHHHVSNIDLKIQYRTPEIIGATQPVILKESQIRELSLSLPVRFRNKNFVLLYSTQEHGISLQTLYRKIEQQEPIILVVETTKAEIFGAFLTEQVEMTKRERYYGDGQSFVFKFEQHHGSNESSELQSPHPEDDEYVLVHNSHPKHKEKQTIRVYNWTRKNDYFQLTSARQFSVGGGGQGFALTFDPDLKYGSSYSSETFGNDILTSHTDFEIYRVEVFTIESLLSPTPSKTKSSLKL</sequence>
<dbReference type="PROSITE" id="PS51886">
    <property type="entry name" value="TLDC"/>
    <property type="match status" value="1"/>
</dbReference>
<evidence type="ECO:0000256" key="1">
    <source>
        <dbReference type="ARBA" id="ARBA00004173"/>
    </source>
</evidence>
<dbReference type="Pfam" id="PF07534">
    <property type="entry name" value="TLD"/>
    <property type="match status" value="1"/>
</dbReference>
<feature type="region of interest" description="Disordered" evidence="5">
    <location>
        <begin position="54"/>
        <end position="78"/>
    </location>
</feature>
<keyword evidence="8" id="KW-1185">Reference proteome</keyword>
<dbReference type="RefSeq" id="XP_044548930.1">
    <property type="nucleotide sequence ID" value="XM_044694243.1"/>
</dbReference>
<evidence type="ECO:0000256" key="4">
    <source>
        <dbReference type="ARBA" id="ARBA00040604"/>
    </source>
</evidence>
<comment type="caution">
    <text evidence="7">The sequence shown here is derived from an EMBL/GenBank/DDBJ whole genome shotgun (WGS) entry which is preliminary data.</text>
</comment>
<reference evidence="7 8" key="1">
    <citation type="journal article" date="2018" name="BMC Genomics">
        <title>The genome of Naegleria lovaniensis, the basis for a comparative approach to unravel pathogenicity factors of the human pathogenic amoeba N. fowleri.</title>
        <authorList>
            <person name="Liechti N."/>
            <person name="Schurch N."/>
            <person name="Bruggmann R."/>
            <person name="Wittwer M."/>
        </authorList>
    </citation>
    <scope>NUCLEOTIDE SEQUENCE [LARGE SCALE GENOMIC DNA]</scope>
    <source>
        <strain evidence="7 8">ATCC 30569</strain>
    </source>
</reference>
<dbReference type="AlphaFoldDB" id="A0AA88GLK3"/>
<evidence type="ECO:0000256" key="5">
    <source>
        <dbReference type="SAM" id="MobiDB-lite"/>
    </source>
</evidence>
<comment type="similarity">
    <text evidence="2">Belongs to the OXR1 family.</text>
</comment>
<protein>
    <recommendedName>
        <fullName evidence="4">Oxidation resistance protein 1</fullName>
    </recommendedName>
</protein>
<dbReference type="GeneID" id="68097043"/>
<evidence type="ECO:0000313" key="8">
    <source>
        <dbReference type="Proteomes" id="UP000816034"/>
    </source>
</evidence>
<dbReference type="EMBL" id="PYSW02000021">
    <property type="protein sequence ID" value="KAG2383251.1"/>
    <property type="molecule type" value="Genomic_DNA"/>
</dbReference>
<feature type="region of interest" description="Disordered" evidence="5">
    <location>
        <begin position="155"/>
        <end position="185"/>
    </location>
</feature>
<feature type="domain" description="TLDc" evidence="6">
    <location>
        <begin position="346"/>
        <end position="542"/>
    </location>
</feature>
<dbReference type="InterPro" id="IPR006571">
    <property type="entry name" value="TLDc_dom"/>
</dbReference>
<proteinExistence type="inferred from homology"/>
<dbReference type="PANTHER" id="PTHR23354:SF62">
    <property type="entry name" value="MUSTARD, ISOFORM V"/>
    <property type="match status" value="1"/>
</dbReference>
<keyword evidence="3" id="KW-0496">Mitochondrion</keyword>
<evidence type="ECO:0000313" key="7">
    <source>
        <dbReference type="EMBL" id="KAG2383251.1"/>
    </source>
</evidence>
<name>A0AA88GLK3_NAELO</name>
<feature type="compositionally biased region" description="Basic and acidic residues" evidence="5">
    <location>
        <begin position="155"/>
        <end position="164"/>
    </location>
</feature>
<comment type="subcellular location">
    <subcellularLocation>
        <location evidence="1">Mitochondrion</location>
    </subcellularLocation>
</comment>
<evidence type="ECO:0000259" key="6">
    <source>
        <dbReference type="PROSITE" id="PS51886"/>
    </source>
</evidence>
<feature type="compositionally biased region" description="Polar residues" evidence="5">
    <location>
        <begin position="165"/>
        <end position="174"/>
    </location>
</feature>
<dbReference type="PANTHER" id="PTHR23354">
    <property type="entry name" value="NUCLEOLAR PROTEIN 7/ESTROGEN RECEPTOR COACTIVATOR-RELATED"/>
    <property type="match status" value="1"/>
</dbReference>
<gene>
    <name evidence="7" type="ORF">C9374_004588</name>
</gene>
<evidence type="ECO:0000256" key="3">
    <source>
        <dbReference type="ARBA" id="ARBA00023128"/>
    </source>
</evidence>
<organism evidence="7 8">
    <name type="scientific">Naegleria lovaniensis</name>
    <name type="common">Amoeba</name>
    <dbReference type="NCBI Taxonomy" id="51637"/>
    <lineage>
        <taxon>Eukaryota</taxon>
        <taxon>Discoba</taxon>
        <taxon>Heterolobosea</taxon>
        <taxon>Tetramitia</taxon>
        <taxon>Eutetramitia</taxon>
        <taxon>Vahlkampfiidae</taxon>
        <taxon>Naegleria</taxon>
    </lineage>
</organism>
<accession>A0AA88GLK3</accession>
<dbReference type="GO" id="GO:0005739">
    <property type="term" value="C:mitochondrion"/>
    <property type="evidence" value="ECO:0007669"/>
    <property type="project" value="UniProtKB-SubCell"/>
</dbReference>
<dbReference type="Proteomes" id="UP000816034">
    <property type="component" value="Unassembled WGS sequence"/>
</dbReference>
<dbReference type="SMART" id="SM00584">
    <property type="entry name" value="TLDc"/>
    <property type="match status" value="1"/>
</dbReference>
<evidence type="ECO:0000256" key="2">
    <source>
        <dbReference type="ARBA" id="ARBA00009540"/>
    </source>
</evidence>